<dbReference type="GO" id="GO:0030968">
    <property type="term" value="P:endoplasmic reticulum unfolded protein response"/>
    <property type="evidence" value="ECO:0007669"/>
    <property type="project" value="TreeGrafter"/>
</dbReference>
<evidence type="ECO:0000256" key="2">
    <source>
        <dbReference type="ARBA" id="ARBA00004496"/>
    </source>
</evidence>
<dbReference type="Pfam" id="PF06936">
    <property type="entry name" value="Selenoprotein_S"/>
    <property type="match status" value="1"/>
</dbReference>
<sequence length="161" mass="18614">MESELDQESYSAFAVLTNILQNYGWYILIVTAVSLYIVSLFKPKIKKYLEWRSEQEYTAKYHKNPDILTKRLGAQQKRVMLLQEQYQRDSEIHQEKLKEREAKRLDEIAKKYENVTVGERLGSSKDGTTKSLKPEYHPLMGDSSRSYRPARKSPCSGGGCG</sequence>
<dbReference type="EMBL" id="LJIG01022903">
    <property type="protein sequence ID" value="KRT78141.1"/>
    <property type="molecule type" value="Genomic_DNA"/>
</dbReference>
<name>A0A0T6AT95_9SCAR</name>
<keyword evidence="4" id="KW-0963">Cytoplasm</keyword>
<evidence type="ECO:0008006" key="14">
    <source>
        <dbReference type="Google" id="ProtNLM"/>
    </source>
</evidence>
<dbReference type="Gene3D" id="6.10.250.2950">
    <property type="match status" value="1"/>
</dbReference>
<dbReference type="GO" id="GO:0036513">
    <property type="term" value="C:Derlin-1 retrotranslocation complex"/>
    <property type="evidence" value="ECO:0007669"/>
    <property type="project" value="TreeGrafter"/>
</dbReference>
<evidence type="ECO:0000256" key="9">
    <source>
        <dbReference type="ARBA" id="ARBA00023136"/>
    </source>
</evidence>
<dbReference type="GO" id="GO:0030970">
    <property type="term" value="P:retrograde protein transport, ER to cytosol"/>
    <property type="evidence" value="ECO:0007669"/>
    <property type="project" value="TreeGrafter"/>
</dbReference>
<keyword evidence="13" id="KW-1185">Reference proteome</keyword>
<evidence type="ECO:0000313" key="12">
    <source>
        <dbReference type="EMBL" id="KRT78141.1"/>
    </source>
</evidence>
<evidence type="ECO:0000256" key="4">
    <source>
        <dbReference type="ARBA" id="ARBA00022490"/>
    </source>
</evidence>
<keyword evidence="7" id="KW-0712">Selenocysteine</keyword>
<feature type="region of interest" description="Disordered" evidence="10">
    <location>
        <begin position="119"/>
        <end position="161"/>
    </location>
</feature>
<comment type="caution">
    <text evidence="12">The sequence shown here is derived from an EMBL/GenBank/DDBJ whole genome shotgun (WGS) entry which is preliminary data.</text>
</comment>
<evidence type="ECO:0000256" key="11">
    <source>
        <dbReference type="SAM" id="Phobius"/>
    </source>
</evidence>
<reference evidence="12 13" key="1">
    <citation type="submission" date="2015-09" db="EMBL/GenBank/DDBJ databases">
        <title>Draft genome of the scarab beetle Oryctes borbonicus.</title>
        <authorList>
            <person name="Meyer J.M."/>
            <person name="Markov G.V."/>
            <person name="Baskaran P."/>
            <person name="Herrmann M."/>
            <person name="Sommer R.J."/>
            <person name="Roedelsperger C."/>
        </authorList>
    </citation>
    <scope>NUCLEOTIDE SEQUENCE [LARGE SCALE GENOMIC DNA]</scope>
    <source>
        <strain evidence="12">OB123</strain>
        <tissue evidence="12">Whole animal</tissue>
    </source>
</reference>
<comment type="similarity">
    <text evidence="3">Belongs to the selenoprotein S family.</text>
</comment>
<evidence type="ECO:0000256" key="5">
    <source>
        <dbReference type="ARBA" id="ARBA00022692"/>
    </source>
</evidence>
<keyword evidence="6" id="KW-0256">Endoplasmic reticulum</keyword>
<dbReference type="OrthoDB" id="75792at2759"/>
<dbReference type="GO" id="GO:0036502">
    <property type="term" value="C:Derlin-1-VIMP complex"/>
    <property type="evidence" value="ECO:0007669"/>
    <property type="project" value="TreeGrafter"/>
</dbReference>
<dbReference type="InterPro" id="IPR009703">
    <property type="entry name" value="Selenoprotein_S"/>
</dbReference>
<evidence type="ECO:0000256" key="1">
    <source>
        <dbReference type="ARBA" id="ARBA00004389"/>
    </source>
</evidence>
<comment type="subcellular location">
    <subcellularLocation>
        <location evidence="2">Cytoplasm</location>
    </subcellularLocation>
    <subcellularLocation>
        <location evidence="1">Endoplasmic reticulum membrane</location>
        <topology evidence="1">Single-pass membrane protein</topology>
    </subcellularLocation>
</comment>
<proteinExistence type="inferred from homology"/>
<keyword evidence="8 11" id="KW-1133">Transmembrane helix</keyword>
<evidence type="ECO:0000256" key="6">
    <source>
        <dbReference type="ARBA" id="ARBA00022824"/>
    </source>
</evidence>
<keyword evidence="9 11" id="KW-0472">Membrane</keyword>
<keyword evidence="5 11" id="KW-0812">Transmembrane</keyword>
<evidence type="ECO:0000313" key="13">
    <source>
        <dbReference type="Proteomes" id="UP000051574"/>
    </source>
</evidence>
<evidence type="ECO:0000256" key="10">
    <source>
        <dbReference type="SAM" id="MobiDB-lite"/>
    </source>
</evidence>
<feature type="non-terminal residue" evidence="12">
    <location>
        <position position="161"/>
    </location>
</feature>
<protein>
    <recommendedName>
        <fullName evidence="14">Selenoprotein S</fullName>
    </recommendedName>
</protein>
<evidence type="ECO:0000256" key="3">
    <source>
        <dbReference type="ARBA" id="ARBA00011034"/>
    </source>
</evidence>
<feature type="transmembrane region" description="Helical" evidence="11">
    <location>
        <begin position="23"/>
        <end position="41"/>
    </location>
</feature>
<accession>A0A0T6AT95</accession>
<dbReference type="AlphaFoldDB" id="A0A0T6AT95"/>
<dbReference type="Proteomes" id="UP000051574">
    <property type="component" value="Unassembled WGS sequence"/>
</dbReference>
<organism evidence="12 13">
    <name type="scientific">Oryctes borbonicus</name>
    <dbReference type="NCBI Taxonomy" id="1629725"/>
    <lineage>
        <taxon>Eukaryota</taxon>
        <taxon>Metazoa</taxon>
        <taxon>Ecdysozoa</taxon>
        <taxon>Arthropoda</taxon>
        <taxon>Hexapoda</taxon>
        <taxon>Insecta</taxon>
        <taxon>Pterygota</taxon>
        <taxon>Neoptera</taxon>
        <taxon>Endopterygota</taxon>
        <taxon>Coleoptera</taxon>
        <taxon>Polyphaga</taxon>
        <taxon>Scarabaeiformia</taxon>
        <taxon>Scarabaeidae</taxon>
        <taxon>Dynastinae</taxon>
        <taxon>Oryctes</taxon>
    </lineage>
</organism>
<gene>
    <name evidence="12" type="ORF">AMK59_7322</name>
</gene>
<dbReference type="PANTHER" id="PTHR28621">
    <property type="entry name" value="SELENOPROTEIN S"/>
    <property type="match status" value="1"/>
</dbReference>
<evidence type="ECO:0000256" key="8">
    <source>
        <dbReference type="ARBA" id="ARBA00022989"/>
    </source>
</evidence>
<evidence type="ECO:0000256" key="7">
    <source>
        <dbReference type="ARBA" id="ARBA00022933"/>
    </source>
</evidence>
<dbReference type="PANTHER" id="PTHR28621:SF1">
    <property type="entry name" value="SELENOPROTEIN S"/>
    <property type="match status" value="1"/>
</dbReference>